<dbReference type="SUPFAM" id="SSF144083">
    <property type="entry name" value="Magnesium transport protein CorA, transmembrane region"/>
    <property type="match status" value="1"/>
</dbReference>
<protein>
    <submittedName>
        <fullName evidence="9">Magnesium transporter CorA family protein</fullName>
    </submittedName>
</protein>
<keyword evidence="7 8" id="KW-0472">Membrane</keyword>
<sequence length="308" mass="35889">MLCYKKKENKITDLKSFHAPGKDEQIWFHSRDENELKACYEKANIHPLARRAMKSKDGEPRVDVYKDHAFICVKIIQDDFSFVSLNIVVADSFIISTVMKDIKDIEEIQKQFKTHPEQMVSTGHILYHIMDAISSDYLEMVDIIADEIQQIEEKVFIKPFSNEIGHEIHNKKFKLHEMRQIIEAQENVIKDIGHTEFPYVNEESGFYMNDLIQSFSRVTGAFDSFKENLTSIFDLQMSLKSDHMNIIMKTLTLVSVIFIPMTFIAGLYGMNFEKMPELKWEFGYLYGVLLMFGIGGATATYFKKKGWW</sequence>
<evidence type="ECO:0000256" key="5">
    <source>
        <dbReference type="ARBA" id="ARBA00022692"/>
    </source>
</evidence>
<evidence type="ECO:0000313" key="10">
    <source>
        <dbReference type="Proteomes" id="UP001516662"/>
    </source>
</evidence>
<dbReference type="CDD" id="cd12822">
    <property type="entry name" value="TmCorA-like"/>
    <property type="match status" value="1"/>
</dbReference>
<keyword evidence="10" id="KW-1185">Reference proteome</keyword>
<dbReference type="SUPFAM" id="SSF143865">
    <property type="entry name" value="CorA soluble domain-like"/>
    <property type="match status" value="1"/>
</dbReference>
<organism evidence="9 10">
    <name type="scientific">Litchfieldia luteola</name>
    <dbReference type="NCBI Taxonomy" id="682179"/>
    <lineage>
        <taxon>Bacteria</taxon>
        <taxon>Bacillati</taxon>
        <taxon>Bacillota</taxon>
        <taxon>Bacilli</taxon>
        <taxon>Bacillales</taxon>
        <taxon>Bacillaceae</taxon>
        <taxon>Litchfieldia</taxon>
    </lineage>
</organism>
<dbReference type="InterPro" id="IPR002523">
    <property type="entry name" value="MgTranspt_CorA/ZnTranspt_ZntB"/>
</dbReference>
<comment type="similarity">
    <text evidence="2">Belongs to the CorA metal ion transporter (MIT) (TC 1.A.35) family.</text>
</comment>
<evidence type="ECO:0000256" key="2">
    <source>
        <dbReference type="ARBA" id="ARBA00009765"/>
    </source>
</evidence>
<dbReference type="Gene3D" id="3.30.460.20">
    <property type="entry name" value="CorA soluble domain-like"/>
    <property type="match status" value="1"/>
</dbReference>
<dbReference type="EMBL" id="JADCLJ010000020">
    <property type="protein sequence ID" value="MBE4908590.1"/>
    <property type="molecule type" value="Genomic_DNA"/>
</dbReference>
<dbReference type="PANTHER" id="PTHR46494">
    <property type="entry name" value="CORA FAMILY METAL ION TRANSPORTER (EUROFUNG)"/>
    <property type="match status" value="1"/>
</dbReference>
<evidence type="ECO:0000256" key="1">
    <source>
        <dbReference type="ARBA" id="ARBA00004651"/>
    </source>
</evidence>
<comment type="subcellular location">
    <subcellularLocation>
        <location evidence="1">Cell membrane</location>
        <topology evidence="1">Multi-pass membrane protein</topology>
    </subcellularLocation>
</comment>
<accession>A0ABR9QJC9</accession>
<evidence type="ECO:0000256" key="3">
    <source>
        <dbReference type="ARBA" id="ARBA00022448"/>
    </source>
</evidence>
<dbReference type="Gene3D" id="1.20.58.340">
    <property type="entry name" value="Magnesium transport protein CorA, transmembrane region"/>
    <property type="match status" value="2"/>
</dbReference>
<evidence type="ECO:0000256" key="4">
    <source>
        <dbReference type="ARBA" id="ARBA00022475"/>
    </source>
</evidence>
<feature type="transmembrane region" description="Helical" evidence="8">
    <location>
        <begin position="282"/>
        <end position="302"/>
    </location>
</feature>
<keyword evidence="4" id="KW-1003">Cell membrane</keyword>
<dbReference type="PANTHER" id="PTHR46494:SF1">
    <property type="entry name" value="CORA FAMILY METAL ION TRANSPORTER (EUROFUNG)"/>
    <property type="match status" value="1"/>
</dbReference>
<keyword evidence="3" id="KW-0813">Transport</keyword>
<dbReference type="InterPro" id="IPR045861">
    <property type="entry name" value="CorA_cytoplasmic_dom"/>
</dbReference>
<dbReference type="Pfam" id="PF01544">
    <property type="entry name" value="CorA"/>
    <property type="match status" value="1"/>
</dbReference>
<reference evidence="9 10" key="1">
    <citation type="submission" date="2020-10" db="EMBL/GenBank/DDBJ databases">
        <title>Bacillus sp. HD4P25, an endophyte from a halophyte.</title>
        <authorList>
            <person name="Sun J.-Q."/>
        </authorList>
    </citation>
    <scope>NUCLEOTIDE SEQUENCE [LARGE SCALE GENOMIC DNA]</scope>
    <source>
        <strain evidence="9 10">YIM 93174</strain>
    </source>
</reference>
<proteinExistence type="inferred from homology"/>
<name>A0ABR9QJC9_9BACI</name>
<keyword evidence="6 8" id="KW-1133">Transmembrane helix</keyword>
<keyword evidence="5 8" id="KW-0812">Transmembrane</keyword>
<comment type="caution">
    <text evidence="9">The sequence shown here is derived from an EMBL/GenBank/DDBJ whole genome shotgun (WGS) entry which is preliminary data.</text>
</comment>
<evidence type="ECO:0000256" key="7">
    <source>
        <dbReference type="ARBA" id="ARBA00023136"/>
    </source>
</evidence>
<dbReference type="RefSeq" id="WP_193536420.1">
    <property type="nucleotide sequence ID" value="NZ_JADCLJ010000020.1"/>
</dbReference>
<gene>
    <name evidence="9" type="ORF">IMZ08_11030</name>
</gene>
<dbReference type="InterPro" id="IPR045863">
    <property type="entry name" value="CorA_TM1_TM2"/>
</dbReference>
<evidence type="ECO:0000313" key="9">
    <source>
        <dbReference type="EMBL" id="MBE4908590.1"/>
    </source>
</evidence>
<evidence type="ECO:0000256" key="6">
    <source>
        <dbReference type="ARBA" id="ARBA00022989"/>
    </source>
</evidence>
<dbReference type="Proteomes" id="UP001516662">
    <property type="component" value="Unassembled WGS sequence"/>
</dbReference>
<evidence type="ECO:0000256" key="8">
    <source>
        <dbReference type="SAM" id="Phobius"/>
    </source>
</evidence>
<feature type="transmembrane region" description="Helical" evidence="8">
    <location>
        <begin position="246"/>
        <end position="270"/>
    </location>
</feature>